<proteinExistence type="predicted"/>
<reference evidence="2" key="1">
    <citation type="journal article" date="2021" name="Proc. Natl. Acad. Sci. U.S.A.">
        <title>A Catalog of Tens of Thousands of Viruses from Human Metagenomes Reveals Hidden Associations with Chronic Diseases.</title>
        <authorList>
            <person name="Tisza M.J."/>
            <person name="Buck C.B."/>
        </authorList>
    </citation>
    <scope>NUCLEOTIDE SEQUENCE</scope>
    <source>
        <strain evidence="2">CtDJ83</strain>
    </source>
</reference>
<feature type="region of interest" description="Disordered" evidence="1">
    <location>
        <begin position="1"/>
        <end position="21"/>
    </location>
</feature>
<sequence>MYKHSKKKYPPQGLRPVQGAGFDKSRADLVIGFP</sequence>
<dbReference type="EMBL" id="BK059107">
    <property type="protein sequence ID" value="DAE31385.1"/>
    <property type="molecule type" value="Genomic_DNA"/>
</dbReference>
<name>A0A8S5RJW5_9VIRU</name>
<protein>
    <submittedName>
        <fullName evidence="2">Uncharacterized protein</fullName>
    </submittedName>
</protein>
<accession>A0A8S5RJW5</accession>
<evidence type="ECO:0000256" key="1">
    <source>
        <dbReference type="SAM" id="MobiDB-lite"/>
    </source>
</evidence>
<organism evidence="2">
    <name type="scientific">virus sp. ctDJ83</name>
    <dbReference type="NCBI Taxonomy" id="2827625"/>
    <lineage>
        <taxon>Viruses</taxon>
    </lineage>
</organism>
<evidence type="ECO:0000313" key="2">
    <source>
        <dbReference type="EMBL" id="DAE31385.1"/>
    </source>
</evidence>